<evidence type="ECO:0000313" key="7">
    <source>
        <dbReference type="Proteomes" id="UP000810252"/>
    </source>
</evidence>
<dbReference type="CDD" id="cd18109">
    <property type="entry name" value="SpoU-like_RNA-MTase"/>
    <property type="match status" value="1"/>
</dbReference>
<dbReference type="GO" id="GO:0032259">
    <property type="term" value="P:methylation"/>
    <property type="evidence" value="ECO:0007669"/>
    <property type="project" value="UniProtKB-KW"/>
</dbReference>
<keyword evidence="3" id="KW-0808">Transferase</keyword>
<organism evidence="6 7">
    <name type="scientific">Candidatus Cryptobacteroides merdigallinarum</name>
    <dbReference type="NCBI Taxonomy" id="2840770"/>
    <lineage>
        <taxon>Bacteria</taxon>
        <taxon>Pseudomonadati</taxon>
        <taxon>Bacteroidota</taxon>
        <taxon>Bacteroidia</taxon>
        <taxon>Bacteroidales</taxon>
        <taxon>Candidatus Cryptobacteroides</taxon>
    </lineage>
</organism>
<dbReference type="SUPFAM" id="SSF75217">
    <property type="entry name" value="alpha/beta knot"/>
    <property type="match status" value="1"/>
</dbReference>
<dbReference type="Pfam" id="PF22435">
    <property type="entry name" value="MRM3-like_sub_bind"/>
    <property type="match status" value="1"/>
</dbReference>
<dbReference type="EMBL" id="JADIMQ010000129">
    <property type="protein sequence ID" value="MBO8449417.1"/>
    <property type="molecule type" value="Genomic_DNA"/>
</dbReference>
<protein>
    <submittedName>
        <fullName evidence="6">RNA methyltransferase</fullName>
    </submittedName>
</protein>
<reference evidence="6" key="2">
    <citation type="journal article" date="2021" name="PeerJ">
        <title>Extensive microbial diversity within the chicken gut microbiome revealed by metagenomics and culture.</title>
        <authorList>
            <person name="Gilroy R."/>
            <person name="Ravi A."/>
            <person name="Getino M."/>
            <person name="Pursley I."/>
            <person name="Horton D.L."/>
            <person name="Alikhan N.F."/>
            <person name="Baker D."/>
            <person name="Gharbi K."/>
            <person name="Hall N."/>
            <person name="Watson M."/>
            <person name="Adriaenssens E.M."/>
            <person name="Foster-Nyarko E."/>
            <person name="Jarju S."/>
            <person name="Secka A."/>
            <person name="Antonio M."/>
            <person name="Oren A."/>
            <person name="Chaudhuri R.R."/>
            <person name="La Ragione R."/>
            <person name="Hildebrand F."/>
            <person name="Pallen M.J."/>
        </authorList>
    </citation>
    <scope>NUCLEOTIDE SEQUENCE</scope>
    <source>
        <strain evidence="6">20514</strain>
    </source>
</reference>
<reference evidence="6" key="1">
    <citation type="submission" date="2020-10" db="EMBL/GenBank/DDBJ databases">
        <authorList>
            <person name="Gilroy R."/>
        </authorList>
    </citation>
    <scope>NUCLEOTIDE SEQUENCE</scope>
    <source>
        <strain evidence="6">20514</strain>
    </source>
</reference>
<dbReference type="InterPro" id="IPR029028">
    <property type="entry name" value="Alpha/beta_knot_MTases"/>
</dbReference>
<dbReference type="PANTHER" id="PTHR43191:SF2">
    <property type="entry name" value="RRNA METHYLTRANSFERASE 3, MITOCHONDRIAL"/>
    <property type="match status" value="1"/>
</dbReference>
<evidence type="ECO:0000256" key="3">
    <source>
        <dbReference type="ARBA" id="ARBA00022679"/>
    </source>
</evidence>
<evidence type="ECO:0000256" key="2">
    <source>
        <dbReference type="ARBA" id="ARBA00022603"/>
    </source>
</evidence>
<dbReference type="Gene3D" id="3.40.1280.10">
    <property type="match status" value="1"/>
</dbReference>
<dbReference type="InterPro" id="IPR053888">
    <property type="entry name" value="MRM3-like_sub_bind"/>
</dbReference>
<feature type="domain" description="MRM3-like substrate binding" evidence="5">
    <location>
        <begin position="6"/>
        <end position="58"/>
    </location>
</feature>
<dbReference type="Pfam" id="PF00588">
    <property type="entry name" value="SpoU_methylase"/>
    <property type="match status" value="1"/>
</dbReference>
<dbReference type="GO" id="GO:0003723">
    <property type="term" value="F:RNA binding"/>
    <property type="evidence" value="ECO:0007669"/>
    <property type="project" value="InterPro"/>
</dbReference>
<dbReference type="InterPro" id="IPR051259">
    <property type="entry name" value="rRNA_Methyltransferase"/>
</dbReference>
<dbReference type="SUPFAM" id="SSF55315">
    <property type="entry name" value="L30e-like"/>
    <property type="match status" value="1"/>
</dbReference>
<comment type="similarity">
    <text evidence="1">Belongs to the class IV-like SAM-binding methyltransferase superfamily. RNA methyltransferase TrmH family.</text>
</comment>
<evidence type="ECO:0000259" key="4">
    <source>
        <dbReference type="Pfam" id="PF00588"/>
    </source>
</evidence>
<dbReference type="Gene3D" id="3.30.1330.30">
    <property type="match status" value="1"/>
</dbReference>
<comment type="caution">
    <text evidence="6">The sequence shown here is derived from an EMBL/GenBank/DDBJ whole genome shotgun (WGS) entry which is preliminary data.</text>
</comment>
<proteinExistence type="inferred from homology"/>
<dbReference type="InterPro" id="IPR029026">
    <property type="entry name" value="tRNA_m1G_MTases_N"/>
</dbReference>
<dbReference type="PANTHER" id="PTHR43191">
    <property type="entry name" value="RRNA METHYLTRANSFERASE 3"/>
    <property type="match status" value="1"/>
</dbReference>
<accession>A0A9D9HGQ2</accession>
<dbReference type="GO" id="GO:0008173">
    <property type="term" value="F:RNA methyltransferase activity"/>
    <property type="evidence" value="ECO:0007669"/>
    <property type="project" value="InterPro"/>
</dbReference>
<dbReference type="AlphaFoldDB" id="A0A9D9HGQ2"/>
<evidence type="ECO:0000259" key="5">
    <source>
        <dbReference type="Pfam" id="PF22435"/>
    </source>
</evidence>
<name>A0A9D9HGQ2_9BACT</name>
<dbReference type="InterPro" id="IPR029064">
    <property type="entry name" value="Ribosomal_eL30-like_sf"/>
</dbReference>
<keyword evidence="2 6" id="KW-0489">Methyltransferase</keyword>
<gene>
    <name evidence="6" type="ORF">IAC29_09140</name>
</gene>
<feature type="domain" description="tRNA/rRNA methyltransferase SpoU type" evidence="4">
    <location>
        <begin position="110"/>
        <end position="255"/>
    </location>
</feature>
<sequence length="265" mass="28506">MQKISNAEIKKIRSLAQKKFRDGYGLFVAEGEKMVAEAMASGFGVTAVYRRDEIGEEAMGRISQLAAPSPVLAVVRKPSGLVLENEYGFREALGLDRKSGQVSGSGKGGLFLLLDTIRDPGNLGTILRVADWFGVDAVFASRDTVDIFNPKVVQATMGAVFRVRFHYADLPALCRTALSAGGRVYGTFLDGNDIYSSSLATGEDFPVLAVTGNESEGISREVETLCSDRLYIPPYPAGEPGSESLNAAIATAVTLAEFRRRARRA</sequence>
<dbReference type="InterPro" id="IPR001537">
    <property type="entry name" value="SpoU_MeTrfase"/>
</dbReference>
<dbReference type="GO" id="GO:0006396">
    <property type="term" value="P:RNA processing"/>
    <property type="evidence" value="ECO:0007669"/>
    <property type="project" value="InterPro"/>
</dbReference>
<evidence type="ECO:0000256" key="1">
    <source>
        <dbReference type="ARBA" id="ARBA00007228"/>
    </source>
</evidence>
<dbReference type="Proteomes" id="UP000810252">
    <property type="component" value="Unassembled WGS sequence"/>
</dbReference>
<evidence type="ECO:0000313" key="6">
    <source>
        <dbReference type="EMBL" id="MBO8449417.1"/>
    </source>
</evidence>